<dbReference type="Gene3D" id="1.20.1250.20">
    <property type="entry name" value="MFS general substrate transporter like domains"/>
    <property type="match status" value="1"/>
</dbReference>
<dbReference type="SUPFAM" id="SSF103473">
    <property type="entry name" value="MFS general substrate transporter"/>
    <property type="match status" value="1"/>
</dbReference>
<evidence type="ECO:0000313" key="4">
    <source>
        <dbReference type="Proteomes" id="UP000320146"/>
    </source>
</evidence>
<feature type="transmembrane region" description="Helical" evidence="2">
    <location>
        <begin position="176"/>
        <end position="197"/>
    </location>
</feature>
<dbReference type="GO" id="GO:0005886">
    <property type="term" value="C:plasma membrane"/>
    <property type="evidence" value="ECO:0007669"/>
    <property type="project" value="TreeGrafter"/>
</dbReference>
<evidence type="ECO:0000256" key="2">
    <source>
        <dbReference type="SAM" id="Phobius"/>
    </source>
</evidence>
<evidence type="ECO:0000256" key="1">
    <source>
        <dbReference type="ARBA" id="ARBA00009617"/>
    </source>
</evidence>
<dbReference type="EMBL" id="SHBL01000007">
    <property type="protein sequence ID" value="RZO24440.1"/>
    <property type="molecule type" value="Genomic_DNA"/>
</dbReference>
<dbReference type="GO" id="GO:0008643">
    <property type="term" value="P:carbohydrate transport"/>
    <property type="evidence" value="ECO:0007669"/>
    <property type="project" value="InterPro"/>
</dbReference>
<feature type="transmembrane region" description="Helical" evidence="2">
    <location>
        <begin position="78"/>
        <end position="94"/>
    </location>
</feature>
<keyword evidence="2" id="KW-0812">Transmembrane</keyword>
<dbReference type="Pfam" id="PF13347">
    <property type="entry name" value="MFS_2"/>
    <property type="match status" value="1"/>
</dbReference>
<proteinExistence type="inferred from homology"/>
<dbReference type="AlphaFoldDB" id="A0A520MT94"/>
<dbReference type="PANTHER" id="PTHR11328:SF24">
    <property type="entry name" value="MAJOR FACILITATOR SUPERFAMILY (MFS) PROFILE DOMAIN-CONTAINING PROTEIN"/>
    <property type="match status" value="1"/>
</dbReference>
<evidence type="ECO:0000313" key="3">
    <source>
        <dbReference type="EMBL" id="RZO24440.1"/>
    </source>
</evidence>
<feature type="non-terminal residue" evidence="3">
    <location>
        <position position="232"/>
    </location>
</feature>
<name>A0A520MT94_9GAMM</name>
<feature type="transmembrane region" description="Helical" evidence="2">
    <location>
        <begin position="106"/>
        <end position="124"/>
    </location>
</feature>
<protein>
    <recommendedName>
        <fullName evidence="5">MFS transporter</fullName>
    </recommendedName>
</protein>
<dbReference type="GO" id="GO:0015293">
    <property type="term" value="F:symporter activity"/>
    <property type="evidence" value="ECO:0007669"/>
    <property type="project" value="InterPro"/>
</dbReference>
<dbReference type="Proteomes" id="UP000320146">
    <property type="component" value="Unassembled WGS sequence"/>
</dbReference>
<keyword evidence="2" id="KW-1133">Transmembrane helix</keyword>
<dbReference type="PANTHER" id="PTHR11328">
    <property type="entry name" value="MAJOR FACILITATOR SUPERFAMILY DOMAIN-CONTAINING PROTEIN"/>
    <property type="match status" value="1"/>
</dbReference>
<organism evidence="3 4">
    <name type="scientific">SAR86 cluster bacterium</name>
    <dbReference type="NCBI Taxonomy" id="2030880"/>
    <lineage>
        <taxon>Bacteria</taxon>
        <taxon>Pseudomonadati</taxon>
        <taxon>Pseudomonadota</taxon>
        <taxon>Gammaproteobacteria</taxon>
        <taxon>SAR86 cluster</taxon>
    </lineage>
</organism>
<feature type="transmembrane region" description="Helical" evidence="2">
    <location>
        <begin position="31"/>
        <end position="57"/>
    </location>
</feature>
<dbReference type="InterPro" id="IPR036259">
    <property type="entry name" value="MFS_trans_sf"/>
</dbReference>
<accession>A0A520MT94</accession>
<comment type="caution">
    <text evidence="3">The sequence shown here is derived from an EMBL/GenBank/DDBJ whole genome shotgun (WGS) entry which is preliminary data.</text>
</comment>
<keyword evidence="2" id="KW-0472">Membrane</keyword>
<comment type="similarity">
    <text evidence="1">Belongs to the sodium:galactoside symporter (TC 2.A.2) family.</text>
</comment>
<feature type="transmembrane region" description="Helical" evidence="2">
    <location>
        <begin position="151"/>
        <end position="170"/>
    </location>
</feature>
<gene>
    <name evidence="3" type="ORF">EVA99_01440</name>
</gene>
<dbReference type="InterPro" id="IPR039672">
    <property type="entry name" value="MFS_2"/>
</dbReference>
<sequence>MKINTIEKLSFGLGGGVNAIKTDFFVWYLGAYYLTVLGLNPILTGSALLLALFFDAISDPLIGALSDRIRSKFGRRHIFMGLSLLPISITYFMLFIPDNSWSENLLFFWLIIFTILTRFSVTLFDIPHRALAAEIPDTYEEKANIMSMREGFQSIIALSHSFIILPFINISVDDNWINVGLIGSIMMFVFGSISVLGTRSLIPDLYKWPESLKKKNTFQEIREQLRFVYKNK</sequence>
<evidence type="ECO:0008006" key="5">
    <source>
        <dbReference type="Google" id="ProtNLM"/>
    </source>
</evidence>
<reference evidence="3 4" key="1">
    <citation type="submission" date="2019-02" db="EMBL/GenBank/DDBJ databases">
        <title>Prokaryotic population dynamics and viral predation in marine succession experiment using metagenomics: the confinement effect.</title>
        <authorList>
            <person name="Haro-Moreno J.M."/>
            <person name="Rodriguez-Valera F."/>
            <person name="Lopez-Perez M."/>
        </authorList>
    </citation>
    <scope>NUCLEOTIDE SEQUENCE [LARGE SCALE GENOMIC DNA]</scope>
    <source>
        <strain evidence="3">MED-G166</strain>
    </source>
</reference>